<accession>A0ABQ5KTK1</accession>
<evidence type="ECO:0000256" key="2">
    <source>
        <dbReference type="SAM" id="MobiDB-lite"/>
    </source>
</evidence>
<proteinExistence type="predicted"/>
<feature type="compositionally biased region" description="Polar residues" evidence="2">
    <location>
        <begin position="365"/>
        <end position="377"/>
    </location>
</feature>
<evidence type="ECO:0000256" key="1">
    <source>
        <dbReference type="SAM" id="Coils"/>
    </source>
</evidence>
<name>A0ABQ5KTK1_9EUKA</name>
<evidence type="ECO:0000313" key="3">
    <source>
        <dbReference type="EMBL" id="GKT34749.1"/>
    </source>
</evidence>
<dbReference type="EMBL" id="BQXS01010861">
    <property type="protein sequence ID" value="GKT34749.1"/>
    <property type="molecule type" value="Genomic_DNA"/>
</dbReference>
<feature type="compositionally biased region" description="Low complexity" evidence="2">
    <location>
        <begin position="378"/>
        <end position="400"/>
    </location>
</feature>
<feature type="coiled-coil region" evidence="1">
    <location>
        <begin position="447"/>
        <end position="474"/>
    </location>
</feature>
<feature type="region of interest" description="Disordered" evidence="2">
    <location>
        <begin position="305"/>
        <end position="403"/>
    </location>
</feature>
<organism evidence="3 4">
    <name type="scientific">Aduncisulcus paluster</name>
    <dbReference type="NCBI Taxonomy" id="2918883"/>
    <lineage>
        <taxon>Eukaryota</taxon>
        <taxon>Metamonada</taxon>
        <taxon>Carpediemonas-like organisms</taxon>
        <taxon>Aduncisulcus</taxon>
    </lineage>
</organism>
<sequence length="520" mass="57344">MEIISTVDFARVCQFQIAGKLYSMHLTHSGIPELAVLDSLAINPVDSPIRIQYGHTINSSDYPDRDIMDQESKGSSQSHYEIFSGSNIPYHADTITPFVSMPLIQDLLETTAKKDKILAVHIKTLSRKHFQCSLSSGLPRLNLPSYISKNCDSSSSSYLFSRDLGFDSLNPSDHDVLDKDEKSKETTIHEWSELLIYLHSLIKSSYLCDILKAFSKLATKKEGPKKRVTQSKSKVASSHGTLGRSSRVNFIIIPEVKFLFSLDNKHGTHSIHTPSRSMYVPIITKSSSPFSTPQNVEIDDKKVAHSKELAKKPSKVTDSISPSSSLQSSGSTHSSSHSDHSSHSHTPPPSSFQPHLPQDGLASPLSDQPTPVKNSTATPSYSTHGTSSSLSSPSPRRVASSPPPLVIRLNTSIMTYGYGSNGLLDFCLGVYTCGCVREALTKWVPRVEAWIEQVQQMKDEEARLEAEHKLEQKSMSYVPSSLDNPIESIKKEAVSVDKAPSSKSKDESEDSQTKKKQIIE</sequence>
<feature type="region of interest" description="Disordered" evidence="2">
    <location>
        <begin position="489"/>
        <end position="520"/>
    </location>
</feature>
<gene>
    <name evidence="3" type="ORF">ADUPG1_008044</name>
</gene>
<protein>
    <submittedName>
        <fullName evidence="3">Uncharacterized protein</fullName>
    </submittedName>
</protein>
<feature type="non-terminal residue" evidence="3">
    <location>
        <position position="520"/>
    </location>
</feature>
<keyword evidence="1" id="KW-0175">Coiled coil</keyword>
<dbReference type="Proteomes" id="UP001057375">
    <property type="component" value="Unassembled WGS sequence"/>
</dbReference>
<feature type="compositionally biased region" description="Low complexity" evidence="2">
    <location>
        <begin position="319"/>
        <end position="335"/>
    </location>
</feature>
<reference evidence="3" key="1">
    <citation type="submission" date="2022-03" db="EMBL/GenBank/DDBJ databases">
        <title>Draft genome sequence of Aduncisulcus paluster, a free-living microaerophilic Fornicata.</title>
        <authorList>
            <person name="Yuyama I."/>
            <person name="Kume K."/>
            <person name="Tamura T."/>
            <person name="Inagaki Y."/>
            <person name="Hashimoto T."/>
        </authorList>
    </citation>
    <scope>NUCLEOTIDE SEQUENCE</scope>
    <source>
        <strain evidence="3">NY0171</strain>
    </source>
</reference>
<evidence type="ECO:0000313" key="4">
    <source>
        <dbReference type="Proteomes" id="UP001057375"/>
    </source>
</evidence>
<keyword evidence="4" id="KW-1185">Reference proteome</keyword>
<comment type="caution">
    <text evidence="3">The sequence shown here is derived from an EMBL/GenBank/DDBJ whole genome shotgun (WGS) entry which is preliminary data.</text>
</comment>
<feature type="compositionally biased region" description="Basic and acidic residues" evidence="2">
    <location>
        <begin position="503"/>
        <end position="520"/>
    </location>
</feature>